<evidence type="ECO:0000256" key="2">
    <source>
        <dbReference type="ARBA" id="ARBA00023002"/>
    </source>
</evidence>
<dbReference type="InterPro" id="IPR057326">
    <property type="entry name" value="KR_dom"/>
</dbReference>
<dbReference type="PANTHER" id="PTHR42760">
    <property type="entry name" value="SHORT-CHAIN DEHYDROGENASES/REDUCTASES FAMILY MEMBER"/>
    <property type="match status" value="1"/>
</dbReference>
<dbReference type="PATRIC" id="fig|1227482.3.peg.2773"/>
<dbReference type="PRINTS" id="PR00080">
    <property type="entry name" value="SDRFAMILY"/>
</dbReference>
<dbReference type="EMBL" id="AOJG01000038">
    <property type="protein sequence ID" value="EMA58268.1"/>
    <property type="molecule type" value="Genomic_DNA"/>
</dbReference>
<dbReference type="Gene3D" id="3.40.50.720">
    <property type="entry name" value="NAD(P)-binding Rossmann-like Domain"/>
    <property type="match status" value="1"/>
</dbReference>
<comment type="caution">
    <text evidence="4">The sequence shown here is derived from an EMBL/GenBank/DDBJ whole genome shotgun (WGS) entry which is preliminary data.</text>
</comment>
<name>M0NL07_9EURY</name>
<gene>
    <name evidence="4" type="ORF">C469_13700</name>
</gene>
<dbReference type="PRINTS" id="PR00081">
    <property type="entry name" value="GDHRDH"/>
</dbReference>
<protein>
    <submittedName>
        <fullName evidence="4">Short-chain dehydrogenase/reductase SDR</fullName>
    </submittedName>
</protein>
<dbReference type="CDD" id="cd05233">
    <property type="entry name" value="SDR_c"/>
    <property type="match status" value="1"/>
</dbReference>
<dbReference type="Pfam" id="PF13561">
    <property type="entry name" value="adh_short_C2"/>
    <property type="match status" value="1"/>
</dbReference>
<dbReference type="Proteomes" id="UP000011650">
    <property type="component" value="Unassembled WGS sequence"/>
</dbReference>
<evidence type="ECO:0000259" key="3">
    <source>
        <dbReference type="SMART" id="SM00822"/>
    </source>
</evidence>
<organism evidence="4 5">
    <name type="scientific">Halorubrum lipolyticum DSM 21995</name>
    <dbReference type="NCBI Taxonomy" id="1227482"/>
    <lineage>
        <taxon>Archaea</taxon>
        <taxon>Methanobacteriati</taxon>
        <taxon>Methanobacteriota</taxon>
        <taxon>Stenosarchaea group</taxon>
        <taxon>Halobacteria</taxon>
        <taxon>Halobacteriales</taxon>
        <taxon>Haloferacaceae</taxon>
        <taxon>Halorubrum</taxon>
    </lineage>
</organism>
<accession>M0NL07</accession>
<dbReference type="PANTHER" id="PTHR42760:SF133">
    <property type="entry name" value="3-OXOACYL-[ACYL-CARRIER-PROTEIN] REDUCTASE"/>
    <property type="match status" value="1"/>
</dbReference>
<sequence>MTMGPTDESAGPEPTFAGETALITGTARGIGRACAVRFAERGATVVGGDRLDQSETAAACAELPGAFEPVTADVTDPAAVEALVERAADTGRVDAVVNVAGIVAREPLATHDGESWERSVAVNLTAPFRIAREAAPHLRETSGAVVNVSSIYGQIGAAERAGYVSTKAGVEGLTRALAAELGEDGVRANAVAPGFIETPMTEPYAEDDAARERFRELAALERLGDPTEVASVVAFLASDDASFVTGETVLVDGGRATVE</sequence>
<dbReference type="InterPro" id="IPR036291">
    <property type="entry name" value="NAD(P)-bd_dom_sf"/>
</dbReference>
<proteinExistence type="inferred from homology"/>
<reference evidence="4 5" key="1">
    <citation type="journal article" date="2014" name="PLoS Genet.">
        <title>Phylogenetically driven sequencing of extremely halophilic archaea reveals strategies for static and dynamic osmo-response.</title>
        <authorList>
            <person name="Becker E.A."/>
            <person name="Seitzer P.M."/>
            <person name="Tritt A."/>
            <person name="Larsen D."/>
            <person name="Krusor M."/>
            <person name="Yao A.I."/>
            <person name="Wu D."/>
            <person name="Madern D."/>
            <person name="Eisen J.A."/>
            <person name="Darling A.E."/>
            <person name="Facciotti M.T."/>
        </authorList>
    </citation>
    <scope>NUCLEOTIDE SEQUENCE [LARGE SCALE GENOMIC DNA]</scope>
    <source>
        <strain evidence="4 5">DSM 21995</strain>
    </source>
</reference>
<comment type="similarity">
    <text evidence="1">Belongs to the short-chain dehydrogenases/reductases (SDR) family.</text>
</comment>
<dbReference type="STRING" id="1227482.C469_13700"/>
<dbReference type="InterPro" id="IPR002347">
    <property type="entry name" value="SDR_fam"/>
</dbReference>
<feature type="domain" description="Ketoreductase" evidence="3">
    <location>
        <begin position="19"/>
        <end position="194"/>
    </location>
</feature>
<keyword evidence="5" id="KW-1185">Reference proteome</keyword>
<dbReference type="PROSITE" id="PS00061">
    <property type="entry name" value="ADH_SHORT"/>
    <property type="match status" value="1"/>
</dbReference>
<evidence type="ECO:0000256" key="1">
    <source>
        <dbReference type="ARBA" id="ARBA00006484"/>
    </source>
</evidence>
<dbReference type="AlphaFoldDB" id="M0NL07"/>
<keyword evidence="2" id="KW-0560">Oxidoreductase</keyword>
<dbReference type="InterPro" id="IPR020904">
    <property type="entry name" value="Sc_DH/Rdtase_CS"/>
</dbReference>
<dbReference type="FunFam" id="3.40.50.720:FF:000084">
    <property type="entry name" value="Short-chain dehydrogenase reductase"/>
    <property type="match status" value="1"/>
</dbReference>
<evidence type="ECO:0000313" key="5">
    <source>
        <dbReference type="Proteomes" id="UP000011650"/>
    </source>
</evidence>
<dbReference type="GO" id="GO:0016616">
    <property type="term" value="F:oxidoreductase activity, acting on the CH-OH group of donors, NAD or NADP as acceptor"/>
    <property type="evidence" value="ECO:0007669"/>
    <property type="project" value="UniProtKB-ARBA"/>
</dbReference>
<evidence type="ECO:0000313" key="4">
    <source>
        <dbReference type="EMBL" id="EMA58268.1"/>
    </source>
</evidence>
<dbReference type="SMART" id="SM00822">
    <property type="entry name" value="PKS_KR"/>
    <property type="match status" value="1"/>
</dbReference>
<dbReference type="SUPFAM" id="SSF51735">
    <property type="entry name" value="NAD(P)-binding Rossmann-fold domains"/>
    <property type="match status" value="1"/>
</dbReference>